<dbReference type="SUPFAM" id="SSF56672">
    <property type="entry name" value="DNA/RNA polymerases"/>
    <property type="match status" value="1"/>
</dbReference>
<keyword evidence="3" id="KW-1185">Reference proteome</keyword>
<sequence length="758" mass="83748">MSFVLWLREAGCIRFSVTPAVLMALFSGRLGSRGLTLLHFGEVSELDTLVSGSDNSSFASDFSVSAQLPRAVTECSLYEDILDGIHGLSTFGNVFWYDHNKSADPTNTPPRVRLTLLYANKFLGAALGHLQSDSTHWWYGFCDALLPGMQMALVGTLTQQGNHQQRGDLSLHARREQPRNPAVPDDIRRLLPSPVKGTSRVYPAVEERVSGAETRAAPMTGRSAFLPVYKTGWSARMELEVLRPVVSVTVAGQLLANANAPARIFRLTRETTLTRSLQHVGLRFPTTAYAVSRDTASGREFLLNRPIKRVLSEFIRRTRMSLPEFVELVRCQTAHDYRPNKLMVPAVLSTVCAGYKHLHRLQEIAAEVVKVQVTSIPPPQAVRPPNHGSARERLNVLRKNIRSEQDAWRCLILDKDLLSLWPEVVVSPFGVVDKAGGDPTVSGRTIHDLSYPPGTSVNDLTDQTTIEKPVYRHCDAIATEIMKASDAFPDSEVALMLGDVASAFRNISIPSDSVHWFAGTIEEEEALIIELAAPFGWTGSPGSYEIVGGAISYVHGRHTNSINPAGIFNYHWVDDHVNVAAKIGLNCADMERSLRFAMVSVLGAAAINEDKFSDWASSQNVLGLRFDTVARTVSMAQSKINKARSIVASTFHSSSLSRKAYRSLLGSLRHVATCVRSARPFLQRLQHQESLLNRFTTINVTNDMKEDLRWWWLVLHSPHLNGVSLEYFNTLPQPDVIVEVDASDYGLCALDVSSSTAL</sequence>
<name>A0A225VAR6_9STRA</name>
<evidence type="ECO:0000313" key="2">
    <source>
        <dbReference type="EMBL" id="OWZ01550.1"/>
    </source>
</evidence>
<feature type="region of interest" description="Disordered" evidence="1">
    <location>
        <begin position="164"/>
        <end position="185"/>
    </location>
</feature>
<gene>
    <name evidence="2" type="ORF">PHMEG_00027034</name>
</gene>
<evidence type="ECO:0000313" key="3">
    <source>
        <dbReference type="Proteomes" id="UP000198211"/>
    </source>
</evidence>
<protein>
    <recommendedName>
        <fullName evidence="4">Reverse transcriptase</fullName>
    </recommendedName>
</protein>
<comment type="caution">
    <text evidence="2">The sequence shown here is derived from an EMBL/GenBank/DDBJ whole genome shotgun (WGS) entry which is preliminary data.</text>
</comment>
<dbReference type="Proteomes" id="UP000198211">
    <property type="component" value="Unassembled WGS sequence"/>
</dbReference>
<feature type="compositionally biased region" description="Basic and acidic residues" evidence="1">
    <location>
        <begin position="165"/>
        <end position="178"/>
    </location>
</feature>
<accession>A0A225VAR6</accession>
<evidence type="ECO:0000256" key="1">
    <source>
        <dbReference type="SAM" id="MobiDB-lite"/>
    </source>
</evidence>
<reference evidence="3" key="1">
    <citation type="submission" date="2017-03" db="EMBL/GenBank/DDBJ databases">
        <title>Phytopthora megakarya and P. palmivora, two closely related causual agents of cacao black pod achieved similar genome size and gene model numbers by different mechanisms.</title>
        <authorList>
            <person name="Ali S."/>
            <person name="Shao J."/>
            <person name="Larry D.J."/>
            <person name="Kronmiller B."/>
            <person name="Shen D."/>
            <person name="Strem M.D."/>
            <person name="Melnick R.L."/>
            <person name="Guiltinan M.J."/>
            <person name="Tyler B.M."/>
            <person name="Meinhardt L.W."/>
            <person name="Bailey B.A."/>
        </authorList>
    </citation>
    <scope>NUCLEOTIDE SEQUENCE [LARGE SCALE GENOMIC DNA]</scope>
    <source>
        <strain evidence="3">zdho120</strain>
    </source>
</reference>
<evidence type="ECO:0008006" key="4">
    <source>
        <dbReference type="Google" id="ProtNLM"/>
    </source>
</evidence>
<dbReference type="InterPro" id="IPR052055">
    <property type="entry name" value="Hepadnavirus_pol/RT"/>
</dbReference>
<feature type="non-terminal residue" evidence="2">
    <location>
        <position position="758"/>
    </location>
</feature>
<dbReference type="PANTHER" id="PTHR33050">
    <property type="entry name" value="REVERSE TRANSCRIPTASE DOMAIN-CONTAINING PROTEIN"/>
    <property type="match status" value="1"/>
</dbReference>
<dbReference type="EMBL" id="NBNE01006767">
    <property type="protein sequence ID" value="OWZ01550.1"/>
    <property type="molecule type" value="Genomic_DNA"/>
</dbReference>
<dbReference type="InterPro" id="IPR043502">
    <property type="entry name" value="DNA/RNA_pol_sf"/>
</dbReference>
<proteinExistence type="predicted"/>
<organism evidence="2 3">
    <name type="scientific">Phytophthora megakarya</name>
    <dbReference type="NCBI Taxonomy" id="4795"/>
    <lineage>
        <taxon>Eukaryota</taxon>
        <taxon>Sar</taxon>
        <taxon>Stramenopiles</taxon>
        <taxon>Oomycota</taxon>
        <taxon>Peronosporomycetes</taxon>
        <taxon>Peronosporales</taxon>
        <taxon>Peronosporaceae</taxon>
        <taxon>Phytophthora</taxon>
    </lineage>
</organism>
<dbReference type="OrthoDB" id="126027at2759"/>
<dbReference type="PANTHER" id="PTHR33050:SF7">
    <property type="entry name" value="RIBONUCLEASE H"/>
    <property type="match status" value="1"/>
</dbReference>
<dbReference type="AlphaFoldDB" id="A0A225VAR6"/>